<feature type="transmembrane region" description="Helical" evidence="7">
    <location>
        <begin position="85"/>
        <end position="109"/>
    </location>
</feature>
<dbReference type="Proteomes" id="UP001366166">
    <property type="component" value="Chromosome"/>
</dbReference>
<dbReference type="RefSeq" id="WP_338601392.1">
    <property type="nucleotide sequence ID" value="NZ_AP028679.1"/>
</dbReference>
<keyword evidence="3" id="KW-1003">Cell membrane</keyword>
<sequence length="189" mass="21794">MPQPPTAEERYQAEARVVSGQTRTARRFYTFIFIFPTLMLLWVVLSGRFDAFHLTLGVISCALVSFFSGDLLFPHAPHPLRTLRLWWRFPLYVPWLLYQIFLANLHLLYLTFHPRMPQLIDPHMVRFRSKLKGEMALLAFANSITLTPGTITVRVSPDGDFVVHAIDRFSGEALPGEMEERLARTFGED</sequence>
<dbReference type="PANTHER" id="PTHR34584">
    <property type="entry name" value="NA(+)/H(+) ANTIPORTER SUBUNIT E1"/>
    <property type="match status" value="1"/>
</dbReference>
<keyword evidence="6 7" id="KW-0472">Membrane</keyword>
<reference evidence="9" key="1">
    <citation type="journal article" date="2023" name="Arch. Microbiol.">
        <title>Desulfoferula mesophilus gen. nov. sp. nov., a mesophilic sulfate-reducing bacterium isolated from a brackish lake sediment.</title>
        <authorList>
            <person name="Watanabe T."/>
            <person name="Yabe T."/>
            <person name="Tsuji J.M."/>
            <person name="Fukui M."/>
        </authorList>
    </citation>
    <scope>NUCLEOTIDE SEQUENCE [LARGE SCALE GENOMIC DNA]</scope>
    <source>
        <strain evidence="9">12FAK</strain>
    </source>
</reference>
<feature type="transmembrane region" description="Helical" evidence="7">
    <location>
        <begin position="28"/>
        <end position="45"/>
    </location>
</feature>
<evidence type="ECO:0000256" key="4">
    <source>
        <dbReference type="ARBA" id="ARBA00022692"/>
    </source>
</evidence>
<keyword evidence="5 7" id="KW-1133">Transmembrane helix</keyword>
<dbReference type="InterPro" id="IPR002758">
    <property type="entry name" value="Cation_antiport_E"/>
</dbReference>
<name>A0AAU9EQD7_9BACT</name>
<evidence type="ECO:0000256" key="2">
    <source>
        <dbReference type="ARBA" id="ARBA00006228"/>
    </source>
</evidence>
<organism evidence="8 9">
    <name type="scientific">Desulfoferula mesophila</name>
    <dbReference type="NCBI Taxonomy" id="3058419"/>
    <lineage>
        <taxon>Bacteria</taxon>
        <taxon>Pseudomonadati</taxon>
        <taxon>Thermodesulfobacteriota</taxon>
        <taxon>Desulfarculia</taxon>
        <taxon>Desulfarculales</taxon>
        <taxon>Desulfarculaceae</taxon>
        <taxon>Desulfoferula</taxon>
    </lineage>
</organism>
<dbReference type="KEGG" id="dmp:FAK_31420"/>
<gene>
    <name evidence="8" type="ORF">FAK_31420</name>
</gene>
<evidence type="ECO:0000256" key="1">
    <source>
        <dbReference type="ARBA" id="ARBA00004651"/>
    </source>
</evidence>
<feature type="transmembrane region" description="Helical" evidence="7">
    <location>
        <begin position="51"/>
        <end position="73"/>
    </location>
</feature>
<proteinExistence type="inferred from homology"/>
<accession>A0AAU9EQD7</accession>
<comment type="subcellular location">
    <subcellularLocation>
        <location evidence="1">Cell membrane</location>
        <topology evidence="1">Multi-pass membrane protein</topology>
    </subcellularLocation>
</comment>
<evidence type="ECO:0000256" key="6">
    <source>
        <dbReference type="ARBA" id="ARBA00023136"/>
    </source>
</evidence>
<dbReference type="GO" id="GO:0008324">
    <property type="term" value="F:monoatomic cation transmembrane transporter activity"/>
    <property type="evidence" value="ECO:0007669"/>
    <property type="project" value="InterPro"/>
</dbReference>
<evidence type="ECO:0000256" key="5">
    <source>
        <dbReference type="ARBA" id="ARBA00022989"/>
    </source>
</evidence>
<evidence type="ECO:0000313" key="9">
    <source>
        <dbReference type="Proteomes" id="UP001366166"/>
    </source>
</evidence>
<dbReference type="Pfam" id="PF01899">
    <property type="entry name" value="MNHE"/>
    <property type="match status" value="1"/>
</dbReference>
<dbReference type="AlphaFoldDB" id="A0AAU9EQD7"/>
<keyword evidence="4 7" id="KW-0812">Transmembrane</keyword>
<dbReference type="GO" id="GO:0005886">
    <property type="term" value="C:plasma membrane"/>
    <property type="evidence" value="ECO:0007669"/>
    <property type="project" value="UniProtKB-SubCell"/>
</dbReference>
<dbReference type="PANTHER" id="PTHR34584:SF1">
    <property type="entry name" value="NA(+)_H(+) ANTIPORTER SUBUNIT E1"/>
    <property type="match status" value="1"/>
</dbReference>
<dbReference type="EMBL" id="AP028679">
    <property type="protein sequence ID" value="BEQ16076.1"/>
    <property type="molecule type" value="Genomic_DNA"/>
</dbReference>
<keyword evidence="9" id="KW-1185">Reference proteome</keyword>
<evidence type="ECO:0000313" key="8">
    <source>
        <dbReference type="EMBL" id="BEQ16076.1"/>
    </source>
</evidence>
<evidence type="ECO:0000256" key="7">
    <source>
        <dbReference type="SAM" id="Phobius"/>
    </source>
</evidence>
<comment type="similarity">
    <text evidence="2">Belongs to the CPA3 antiporters (TC 2.A.63) subunit E family.</text>
</comment>
<evidence type="ECO:0000256" key="3">
    <source>
        <dbReference type="ARBA" id="ARBA00022475"/>
    </source>
</evidence>
<protein>
    <submittedName>
        <fullName evidence="8">Na+/H+ antiporter subunit E</fullName>
    </submittedName>
</protein>